<feature type="domain" description="Glutathionylspermidine synthase pre-ATP-grasp-like" evidence="6">
    <location>
        <begin position="12"/>
        <end position="395"/>
    </location>
</feature>
<dbReference type="SUPFAM" id="SSF52440">
    <property type="entry name" value="PreATP-grasp domain"/>
    <property type="match status" value="1"/>
</dbReference>
<reference evidence="7 8" key="1">
    <citation type="submission" date="2016-10" db="EMBL/GenBank/DDBJ databases">
        <authorList>
            <person name="de Groot N.N."/>
        </authorList>
    </citation>
    <scope>NUCLEOTIDE SEQUENCE [LARGE SCALE GENOMIC DNA]</scope>
    <source>
        <strain evidence="7 8">DSM 17890</strain>
    </source>
</reference>
<dbReference type="RefSeq" id="WP_092682776.1">
    <property type="nucleotide sequence ID" value="NZ_FNMZ01000004.1"/>
</dbReference>
<sequence length="399" mass="44267">MRKIAPGERPNWKARAEELGFRFHTMHGEPYWDESSAYAFGLEEVETRIEAPAAALHAMCVEAAKEIASSEALMARLAIPETAMDLVAASLRRADASLYGRFDLVYGGTGPAKMLEYNADTPTSVYEAASFQWVWLEDMQEQGRLPADADQFNDIHEAMIARFREIFAQGEDVHFTSADGVEEDFATVEYLAWCAADAGITPHYTPIERIGLTEDGHFADADDRVIGSLFKLYPWEDLMRDEFAAAIPGANCRFVEPAWKAVLSNKGLLPILWRMFEGHENLLPAFFEDELAVSSPRLERARAALEAGHVLKPVFGREGASVTIVEGGRETDRSVSGGYDDHPRVAQAYAPLPVFDDMRPVIGAWIVGEACVGMGLREDRGRITQDLSRFKPHVILPEG</sequence>
<dbReference type="Pfam" id="PF03738">
    <property type="entry name" value="GSP_synth"/>
    <property type="match status" value="1"/>
</dbReference>
<name>A0A1H3B0B2_9RHOB</name>
<evidence type="ECO:0000313" key="7">
    <source>
        <dbReference type="EMBL" id="SDX34844.1"/>
    </source>
</evidence>
<keyword evidence="4" id="KW-0067">ATP-binding</keyword>
<evidence type="ECO:0000313" key="8">
    <source>
        <dbReference type="Proteomes" id="UP000199118"/>
    </source>
</evidence>
<dbReference type="AlphaFoldDB" id="A0A1H3B0B2"/>
<proteinExistence type="predicted"/>
<dbReference type="Gene3D" id="3.30.1490.330">
    <property type="match status" value="1"/>
</dbReference>
<dbReference type="GO" id="GO:0046872">
    <property type="term" value="F:metal ion binding"/>
    <property type="evidence" value="ECO:0007669"/>
    <property type="project" value="UniProtKB-KW"/>
</dbReference>
<evidence type="ECO:0000256" key="3">
    <source>
        <dbReference type="ARBA" id="ARBA00022741"/>
    </source>
</evidence>
<keyword evidence="2" id="KW-0479">Metal-binding</keyword>
<keyword evidence="3" id="KW-0547">Nucleotide-binding</keyword>
<gene>
    <name evidence="7" type="ORF">SAMN05444336_104373</name>
</gene>
<evidence type="ECO:0000259" key="6">
    <source>
        <dbReference type="Pfam" id="PF03738"/>
    </source>
</evidence>
<dbReference type="GO" id="GO:0005524">
    <property type="term" value="F:ATP binding"/>
    <property type="evidence" value="ECO:0007669"/>
    <property type="project" value="UniProtKB-KW"/>
</dbReference>
<evidence type="ECO:0000256" key="4">
    <source>
        <dbReference type="ARBA" id="ARBA00022840"/>
    </source>
</evidence>
<dbReference type="OrthoDB" id="9765517at2"/>
<accession>A0A1H3B0B2</accession>
<evidence type="ECO:0000256" key="5">
    <source>
        <dbReference type="ARBA" id="ARBA00022842"/>
    </source>
</evidence>
<dbReference type="InterPro" id="IPR016185">
    <property type="entry name" value="PreATP-grasp_dom_sf"/>
</dbReference>
<dbReference type="SUPFAM" id="SSF56059">
    <property type="entry name" value="Glutathione synthetase ATP-binding domain-like"/>
    <property type="match status" value="1"/>
</dbReference>
<keyword evidence="8" id="KW-1185">Reference proteome</keyword>
<keyword evidence="1" id="KW-0436">Ligase</keyword>
<dbReference type="InterPro" id="IPR005494">
    <property type="entry name" value="GSPS_pre-ATP-grasp-like_dom"/>
</dbReference>
<evidence type="ECO:0000256" key="1">
    <source>
        <dbReference type="ARBA" id="ARBA00022598"/>
    </source>
</evidence>
<protein>
    <submittedName>
        <fullName evidence="7">Glutathionylspermidine synthase</fullName>
    </submittedName>
</protein>
<dbReference type="Proteomes" id="UP000199118">
    <property type="component" value="Unassembled WGS sequence"/>
</dbReference>
<organism evidence="7 8">
    <name type="scientific">Albimonas donghaensis</name>
    <dbReference type="NCBI Taxonomy" id="356660"/>
    <lineage>
        <taxon>Bacteria</taxon>
        <taxon>Pseudomonadati</taxon>
        <taxon>Pseudomonadota</taxon>
        <taxon>Alphaproteobacteria</taxon>
        <taxon>Rhodobacterales</taxon>
        <taxon>Paracoccaceae</taxon>
        <taxon>Albimonas</taxon>
    </lineage>
</organism>
<dbReference type="STRING" id="356660.SAMN05444336_104373"/>
<keyword evidence="5" id="KW-0460">Magnesium</keyword>
<dbReference type="GO" id="GO:0016874">
    <property type="term" value="F:ligase activity"/>
    <property type="evidence" value="ECO:0007669"/>
    <property type="project" value="UniProtKB-KW"/>
</dbReference>
<evidence type="ECO:0000256" key="2">
    <source>
        <dbReference type="ARBA" id="ARBA00022723"/>
    </source>
</evidence>
<dbReference type="EMBL" id="FNMZ01000004">
    <property type="protein sequence ID" value="SDX34844.1"/>
    <property type="molecule type" value="Genomic_DNA"/>
</dbReference>